<evidence type="ECO:0000256" key="1">
    <source>
        <dbReference type="SAM" id="MobiDB-lite"/>
    </source>
</evidence>
<proteinExistence type="predicted"/>
<accession>A0ABX1SF75</accession>
<keyword evidence="3" id="KW-1185">Reference proteome</keyword>
<dbReference type="RefSeq" id="WP_169383674.1">
    <property type="nucleotide sequence ID" value="NZ_JAAXLA010000050.1"/>
</dbReference>
<comment type="caution">
    <text evidence="2">The sequence shown here is derived from an EMBL/GenBank/DDBJ whole genome shotgun (WGS) entry which is preliminary data.</text>
</comment>
<evidence type="ECO:0000313" key="3">
    <source>
        <dbReference type="Proteomes" id="UP000820669"/>
    </source>
</evidence>
<dbReference type="EMBL" id="JAAXLA010000050">
    <property type="protein sequence ID" value="NMI00196.1"/>
    <property type="molecule type" value="Genomic_DNA"/>
</dbReference>
<feature type="region of interest" description="Disordered" evidence="1">
    <location>
        <begin position="29"/>
        <end position="60"/>
    </location>
</feature>
<organism evidence="2 3">
    <name type="scientific">Pseudonocardia acidicola</name>
    <dbReference type="NCBI Taxonomy" id="2724939"/>
    <lineage>
        <taxon>Bacteria</taxon>
        <taxon>Bacillati</taxon>
        <taxon>Actinomycetota</taxon>
        <taxon>Actinomycetes</taxon>
        <taxon>Pseudonocardiales</taxon>
        <taxon>Pseudonocardiaceae</taxon>
        <taxon>Pseudonocardia</taxon>
    </lineage>
</organism>
<reference evidence="2 3" key="1">
    <citation type="submission" date="2020-04" db="EMBL/GenBank/DDBJ databases">
        <authorList>
            <person name="Klaysubun C."/>
            <person name="Duangmal K."/>
            <person name="Lipun K."/>
        </authorList>
    </citation>
    <scope>NUCLEOTIDE SEQUENCE [LARGE SCALE GENOMIC DNA]</scope>
    <source>
        <strain evidence="2 3">K10HN5</strain>
    </source>
</reference>
<dbReference type="Proteomes" id="UP000820669">
    <property type="component" value="Unassembled WGS sequence"/>
</dbReference>
<gene>
    <name evidence="2" type="ORF">HF526_23210</name>
</gene>
<sequence>MPTDVGEHDRHLVLRQPLDKLAQLIPLRTHGRQSNHDLSRATRTTRVPPAPADGRRAHPRVHGANNHRVYADYVVPAANELFARNISTPASFSYRTVLPHFAVWGYDVSVDRPNDEFLSLGEARADGRSFVLTGTGRVVLQTPAAFAPGSRHQVTATAQDGGVVEQTVTAGPGGQLEITIDLGGDQQVDQTTLTDVLAIGAVHSTRVQIA</sequence>
<name>A0ABX1SF75_9PSEU</name>
<protein>
    <submittedName>
        <fullName evidence="2">Uncharacterized protein</fullName>
    </submittedName>
</protein>
<evidence type="ECO:0000313" key="2">
    <source>
        <dbReference type="EMBL" id="NMI00196.1"/>
    </source>
</evidence>